<dbReference type="EMBL" id="JBHSHJ010000003">
    <property type="protein sequence ID" value="MFC4788262.1"/>
    <property type="molecule type" value="Genomic_DNA"/>
</dbReference>
<keyword evidence="2" id="KW-1185">Reference proteome</keyword>
<accession>A0ABV9QF02</accession>
<gene>
    <name evidence="1" type="ORF">ACFO6X_04590</name>
</gene>
<evidence type="ECO:0000313" key="1">
    <source>
        <dbReference type="EMBL" id="MFC4788262.1"/>
    </source>
</evidence>
<reference evidence="2" key="1">
    <citation type="journal article" date="2019" name="Int. J. Syst. Evol. Microbiol.">
        <title>The Global Catalogue of Microorganisms (GCM) 10K type strain sequencing project: providing services to taxonomists for standard genome sequencing and annotation.</title>
        <authorList>
            <consortium name="The Broad Institute Genomics Platform"/>
            <consortium name="The Broad Institute Genome Sequencing Center for Infectious Disease"/>
            <person name="Wu L."/>
            <person name="Ma J."/>
        </authorList>
    </citation>
    <scope>NUCLEOTIDE SEQUENCE [LARGE SCALE GENOMIC DNA]</scope>
    <source>
        <strain evidence="2">CCUG 49452</strain>
    </source>
</reference>
<sequence length="57" mass="6073">MALSNARQIYDTLNDQGNRYAGWAVDVARGDSTTGVAALNFLQDTALMAWAVKPAAT</sequence>
<evidence type="ECO:0000313" key="2">
    <source>
        <dbReference type="Proteomes" id="UP001596001"/>
    </source>
</evidence>
<comment type="caution">
    <text evidence="1">The sequence shown here is derived from an EMBL/GenBank/DDBJ whole genome shotgun (WGS) entry which is preliminary data.</text>
</comment>
<name>A0ABV9QF02_9BURK</name>
<dbReference type="RefSeq" id="WP_382430536.1">
    <property type="nucleotide sequence ID" value="NZ_JBHSHJ010000003.1"/>
</dbReference>
<protein>
    <submittedName>
        <fullName evidence="1">Uncharacterized protein</fullName>
    </submittedName>
</protein>
<dbReference type="Proteomes" id="UP001596001">
    <property type="component" value="Unassembled WGS sequence"/>
</dbReference>
<organism evidence="1 2">
    <name type="scientific">Giesbergeria sinuosa</name>
    <dbReference type="NCBI Taxonomy" id="80883"/>
    <lineage>
        <taxon>Bacteria</taxon>
        <taxon>Pseudomonadati</taxon>
        <taxon>Pseudomonadota</taxon>
        <taxon>Betaproteobacteria</taxon>
        <taxon>Burkholderiales</taxon>
        <taxon>Comamonadaceae</taxon>
        <taxon>Giesbergeria</taxon>
    </lineage>
</organism>
<proteinExistence type="predicted"/>